<feature type="transmembrane region" description="Helical" evidence="1">
    <location>
        <begin position="75"/>
        <end position="93"/>
    </location>
</feature>
<feature type="transmembrane region" description="Helical" evidence="1">
    <location>
        <begin position="44"/>
        <end position="68"/>
    </location>
</feature>
<evidence type="ECO:0000256" key="1">
    <source>
        <dbReference type="SAM" id="Phobius"/>
    </source>
</evidence>
<dbReference type="Proteomes" id="UP000305836">
    <property type="component" value="Unassembled WGS sequence"/>
</dbReference>
<keyword evidence="1" id="KW-1133">Transmembrane helix</keyword>
<comment type="caution">
    <text evidence="2">The sequence shown here is derived from an EMBL/GenBank/DDBJ whole genome shotgun (WGS) entry which is preliminary data.</text>
</comment>
<sequence>MRRFTTVLTVLLGIFPLTFGSWFLFSGHGAAAGFGIDPWPTGVAAGYFGVKGIRDIVTGLNLLALFALGQRRATGVLMAITALIPITDMIMVLSHGGTAATALGIHGLTAVVMLFDAWLLLREGRTVEAPQPVGVHS</sequence>
<evidence type="ECO:0000313" key="3">
    <source>
        <dbReference type="Proteomes" id="UP000305836"/>
    </source>
</evidence>
<keyword evidence="1" id="KW-0812">Transmembrane</keyword>
<feature type="transmembrane region" description="Helical" evidence="1">
    <location>
        <begin position="99"/>
        <end position="121"/>
    </location>
</feature>
<gene>
    <name evidence="2" type="ORF">FDA38_33810</name>
</gene>
<keyword evidence="3" id="KW-1185">Reference proteome</keyword>
<dbReference type="InterPro" id="IPR025363">
    <property type="entry name" value="DUF4267"/>
</dbReference>
<reference evidence="2 3" key="1">
    <citation type="submission" date="2019-04" db="EMBL/GenBank/DDBJ databases">
        <title>Kribbella sp. NEAU-THZ 27 nov., a novel actinomycete isolated from soil.</title>
        <authorList>
            <person name="Duan L."/>
        </authorList>
    </citation>
    <scope>NUCLEOTIDE SEQUENCE [LARGE SCALE GENOMIC DNA]</scope>
    <source>
        <strain evidence="3">NEAU-THZ27</strain>
    </source>
</reference>
<keyword evidence="1" id="KW-0472">Membrane</keyword>
<dbReference type="OrthoDB" id="119790at2"/>
<dbReference type="Pfam" id="PF14087">
    <property type="entry name" value="DUF4267"/>
    <property type="match status" value="1"/>
</dbReference>
<organism evidence="2 3">
    <name type="scientific">Kribbella jiaozuonensis</name>
    <dbReference type="NCBI Taxonomy" id="2575441"/>
    <lineage>
        <taxon>Bacteria</taxon>
        <taxon>Bacillati</taxon>
        <taxon>Actinomycetota</taxon>
        <taxon>Actinomycetes</taxon>
        <taxon>Propionibacteriales</taxon>
        <taxon>Kribbellaceae</taxon>
        <taxon>Kribbella</taxon>
    </lineage>
</organism>
<name>A0A4U3LJ16_9ACTN</name>
<evidence type="ECO:0000313" key="2">
    <source>
        <dbReference type="EMBL" id="TKK75382.1"/>
    </source>
</evidence>
<protein>
    <submittedName>
        <fullName evidence="2">DUF4267 domain-containing protein</fullName>
    </submittedName>
</protein>
<accession>A0A4U3LJ16</accession>
<dbReference type="AlphaFoldDB" id="A0A4U3LJ16"/>
<dbReference type="RefSeq" id="WP_137258238.1">
    <property type="nucleotide sequence ID" value="NZ_JBHSPQ010000005.1"/>
</dbReference>
<proteinExistence type="predicted"/>
<dbReference type="EMBL" id="SZPZ01000005">
    <property type="protein sequence ID" value="TKK75382.1"/>
    <property type="molecule type" value="Genomic_DNA"/>
</dbReference>